<comment type="caution">
    <text evidence="1">The sequence shown here is derived from an EMBL/GenBank/DDBJ whole genome shotgun (WGS) entry which is preliminary data.</text>
</comment>
<organism evidence="1 2">
    <name type="scientific">Trifolium medium</name>
    <dbReference type="NCBI Taxonomy" id="97028"/>
    <lineage>
        <taxon>Eukaryota</taxon>
        <taxon>Viridiplantae</taxon>
        <taxon>Streptophyta</taxon>
        <taxon>Embryophyta</taxon>
        <taxon>Tracheophyta</taxon>
        <taxon>Spermatophyta</taxon>
        <taxon>Magnoliopsida</taxon>
        <taxon>eudicotyledons</taxon>
        <taxon>Gunneridae</taxon>
        <taxon>Pentapetalae</taxon>
        <taxon>rosids</taxon>
        <taxon>fabids</taxon>
        <taxon>Fabales</taxon>
        <taxon>Fabaceae</taxon>
        <taxon>Papilionoideae</taxon>
        <taxon>50 kb inversion clade</taxon>
        <taxon>NPAAA clade</taxon>
        <taxon>Hologalegina</taxon>
        <taxon>IRL clade</taxon>
        <taxon>Trifolieae</taxon>
        <taxon>Trifolium</taxon>
    </lineage>
</organism>
<dbReference type="AlphaFoldDB" id="A0A392VD73"/>
<dbReference type="Proteomes" id="UP000265520">
    <property type="component" value="Unassembled WGS sequence"/>
</dbReference>
<reference evidence="1 2" key="1">
    <citation type="journal article" date="2018" name="Front. Plant Sci.">
        <title>Red Clover (Trifolium pratense) and Zigzag Clover (T. medium) - A Picture of Genomic Similarities and Differences.</title>
        <authorList>
            <person name="Dluhosova J."/>
            <person name="Istvanek J."/>
            <person name="Nedelnik J."/>
            <person name="Repkova J."/>
        </authorList>
    </citation>
    <scope>NUCLEOTIDE SEQUENCE [LARGE SCALE GENOMIC DNA]</scope>
    <source>
        <strain evidence="2">cv. 10/8</strain>
        <tissue evidence="1">Leaf</tissue>
    </source>
</reference>
<evidence type="ECO:0000313" key="2">
    <source>
        <dbReference type="Proteomes" id="UP000265520"/>
    </source>
</evidence>
<dbReference type="EMBL" id="LXQA011137333">
    <property type="protein sequence ID" value="MCI86328.1"/>
    <property type="molecule type" value="Genomic_DNA"/>
</dbReference>
<proteinExistence type="predicted"/>
<name>A0A392VD73_9FABA</name>
<feature type="non-terminal residue" evidence="1">
    <location>
        <position position="1"/>
    </location>
</feature>
<sequence>RLVAKDVRCVLAAATGSDWVLLHSVNVR</sequence>
<keyword evidence="2" id="KW-1185">Reference proteome</keyword>
<accession>A0A392VD73</accession>
<protein>
    <submittedName>
        <fullName evidence="1">Uncharacterized protein</fullName>
    </submittedName>
</protein>
<evidence type="ECO:0000313" key="1">
    <source>
        <dbReference type="EMBL" id="MCI86328.1"/>
    </source>
</evidence>